<gene>
    <name evidence="7" type="ORF">ACFO5Q_13405</name>
</gene>
<feature type="transmembrane region" description="Helical" evidence="6">
    <location>
        <begin position="40"/>
        <end position="62"/>
    </location>
</feature>
<feature type="transmembrane region" description="Helical" evidence="6">
    <location>
        <begin position="94"/>
        <end position="114"/>
    </location>
</feature>
<evidence type="ECO:0000256" key="5">
    <source>
        <dbReference type="ARBA" id="ARBA00023136"/>
    </source>
</evidence>
<feature type="transmembrane region" description="Helical" evidence="6">
    <location>
        <begin position="12"/>
        <end position="34"/>
    </location>
</feature>
<dbReference type="EMBL" id="JBHSCR010000014">
    <property type="protein sequence ID" value="MFC4348844.1"/>
    <property type="molecule type" value="Genomic_DNA"/>
</dbReference>
<keyword evidence="5 6" id="KW-0472">Membrane</keyword>
<dbReference type="PANTHER" id="PTHR31885:SF6">
    <property type="entry name" value="GH04784P"/>
    <property type="match status" value="1"/>
</dbReference>
<dbReference type="PANTHER" id="PTHR31885">
    <property type="entry name" value="GH04784P"/>
    <property type="match status" value="1"/>
</dbReference>
<dbReference type="Proteomes" id="UP001595776">
    <property type="component" value="Unassembled WGS sequence"/>
</dbReference>
<feature type="transmembrane region" description="Helical" evidence="6">
    <location>
        <begin position="69"/>
        <end position="88"/>
    </location>
</feature>
<evidence type="ECO:0000313" key="8">
    <source>
        <dbReference type="Proteomes" id="UP001595776"/>
    </source>
</evidence>
<protein>
    <submittedName>
        <fullName evidence="7">Lysoplasmalogenase</fullName>
    </submittedName>
</protein>
<dbReference type="Pfam" id="PF07947">
    <property type="entry name" value="YhhN"/>
    <property type="match status" value="1"/>
</dbReference>
<evidence type="ECO:0000256" key="3">
    <source>
        <dbReference type="ARBA" id="ARBA00022692"/>
    </source>
</evidence>
<feature type="transmembrane region" description="Helical" evidence="6">
    <location>
        <begin position="208"/>
        <end position="227"/>
    </location>
</feature>
<keyword evidence="8" id="KW-1185">Reference proteome</keyword>
<keyword evidence="3 6" id="KW-0812">Transmembrane</keyword>
<comment type="subcellular location">
    <subcellularLocation>
        <location evidence="1">Membrane</location>
        <topology evidence="1">Multi-pass membrane protein</topology>
    </subcellularLocation>
</comment>
<comment type="similarity">
    <text evidence="2">Belongs to the TMEM86 family.</text>
</comment>
<keyword evidence="4 6" id="KW-1133">Transmembrane helix</keyword>
<sequence>MTRIFSRRKRPVLEALGQIFIVLSFIGAVVHGAGWHPDGILWSVLSKASAVSFLALFVAVNIRTFGHALLFFALIFSVSGDVLLEIPTDPPGQAFLRGMMGFMVGHIFFIVLYLTNRQPMSDISTLPVRLSSLLWLFAFFSGYMLYDGLGEMRMYVYVYTAVLTAMATSALLSKFPFRLTGIGAVLFVLSDAAIGAREFMGAPEYVGYFIWAAYYASQLMMTMGVMLTDDRPTNFGGYRFD</sequence>
<name>A0ABV8UEE5_9PROT</name>
<evidence type="ECO:0000256" key="6">
    <source>
        <dbReference type="SAM" id="Phobius"/>
    </source>
</evidence>
<evidence type="ECO:0000256" key="4">
    <source>
        <dbReference type="ARBA" id="ARBA00022989"/>
    </source>
</evidence>
<reference evidence="8" key="1">
    <citation type="journal article" date="2019" name="Int. J. Syst. Evol. Microbiol.">
        <title>The Global Catalogue of Microorganisms (GCM) 10K type strain sequencing project: providing services to taxonomists for standard genome sequencing and annotation.</title>
        <authorList>
            <consortium name="The Broad Institute Genomics Platform"/>
            <consortium name="The Broad Institute Genome Sequencing Center for Infectious Disease"/>
            <person name="Wu L."/>
            <person name="Ma J."/>
        </authorList>
    </citation>
    <scope>NUCLEOTIDE SEQUENCE [LARGE SCALE GENOMIC DNA]</scope>
    <source>
        <strain evidence="8">CGMCC 1.15304</strain>
    </source>
</reference>
<organism evidence="7 8">
    <name type="scientific">Kordiimonas lipolytica</name>
    <dbReference type="NCBI Taxonomy" id="1662421"/>
    <lineage>
        <taxon>Bacteria</taxon>
        <taxon>Pseudomonadati</taxon>
        <taxon>Pseudomonadota</taxon>
        <taxon>Alphaproteobacteria</taxon>
        <taxon>Kordiimonadales</taxon>
        <taxon>Kordiimonadaceae</taxon>
        <taxon>Kordiimonas</taxon>
    </lineage>
</organism>
<evidence type="ECO:0000256" key="1">
    <source>
        <dbReference type="ARBA" id="ARBA00004141"/>
    </source>
</evidence>
<dbReference type="InterPro" id="IPR012506">
    <property type="entry name" value="TMEM86B-like"/>
</dbReference>
<evidence type="ECO:0000256" key="2">
    <source>
        <dbReference type="ARBA" id="ARBA00007375"/>
    </source>
</evidence>
<proteinExistence type="inferred from homology"/>
<accession>A0ABV8UEE5</accession>
<dbReference type="RefSeq" id="WP_068143445.1">
    <property type="nucleotide sequence ID" value="NZ_JBHSCR010000014.1"/>
</dbReference>
<feature type="transmembrane region" description="Helical" evidence="6">
    <location>
        <begin position="152"/>
        <end position="172"/>
    </location>
</feature>
<evidence type="ECO:0000313" key="7">
    <source>
        <dbReference type="EMBL" id="MFC4348844.1"/>
    </source>
</evidence>
<comment type="caution">
    <text evidence="7">The sequence shown here is derived from an EMBL/GenBank/DDBJ whole genome shotgun (WGS) entry which is preliminary data.</text>
</comment>
<feature type="transmembrane region" description="Helical" evidence="6">
    <location>
        <begin position="126"/>
        <end position="146"/>
    </location>
</feature>